<dbReference type="EMBL" id="JANCLT010000006">
    <property type="protein sequence ID" value="MCP8969526.1"/>
    <property type="molecule type" value="Genomic_DNA"/>
</dbReference>
<dbReference type="SUPFAM" id="SSF46973">
    <property type="entry name" value="Enzyme IIa from lactose specific PTS, IIa-lac"/>
    <property type="match status" value="1"/>
</dbReference>
<dbReference type="InterPro" id="IPR036542">
    <property type="entry name" value="PTS_IIA_lac/cel_sf"/>
</dbReference>
<proteinExistence type="predicted"/>
<organism evidence="10 11">
    <name type="scientific">Ectobacillus ponti</name>
    <dbReference type="NCBI Taxonomy" id="2961894"/>
    <lineage>
        <taxon>Bacteria</taxon>
        <taxon>Bacillati</taxon>
        <taxon>Bacillota</taxon>
        <taxon>Bacilli</taxon>
        <taxon>Bacillales</taxon>
        <taxon>Bacillaceae</taxon>
        <taxon>Ectobacillus</taxon>
    </lineage>
</organism>
<keyword evidence="6" id="KW-0598">Phosphotransferase system</keyword>
<dbReference type="GO" id="GO:0009401">
    <property type="term" value="P:phosphoenolpyruvate-dependent sugar phosphotransferase system"/>
    <property type="evidence" value="ECO:0007669"/>
    <property type="project" value="UniProtKB-KW"/>
</dbReference>
<dbReference type="InterPro" id="IPR003188">
    <property type="entry name" value="PTS_IIA_lac/cel"/>
</dbReference>
<dbReference type="PIRSF" id="PIRSF000699">
    <property type="entry name" value="PTS_IILac_III"/>
    <property type="match status" value="1"/>
</dbReference>
<reference evidence="10" key="1">
    <citation type="submission" date="2022-07" db="EMBL/GenBank/DDBJ databases">
        <authorList>
            <person name="Li W.-J."/>
            <person name="Deng Q.-Q."/>
        </authorList>
    </citation>
    <scope>NUCLEOTIDE SEQUENCE</scope>
    <source>
        <strain evidence="10">SYSU M60031</strain>
    </source>
</reference>
<keyword evidence="8" id="KW-0460">Magnesium</keyword>
<evidence type="ECO:0000256" key="2">
    <source>
        <dbReference type="ARBA" id="ARBA00022448"/>
    </source>
</evidence>
<dbReference type="GO" id="GO:0005737">
    <property type="term" value="C:cytoplasm"/>
    <property type="evidence" value="ECO:0007669"/>
    <property type="project" value="UniProtKB-SubCell"/>
</dbReference>
<dbReference type="CDD" id="cd00215">
    <property type="entry name" value="PTS_IIA_lac"/>
    <property type="match status" value="1"/>
</dbReference>
<evidence type="ECO:0000313" key="11">
    <source>
        <dbReference type="Proteomes" id="UP001156102"/>
    </source>
</evidence>
<dbReference type="PANTHER" id="PTHR34382:SF7">
    <property type="entry name" value="PTS SYSTEM N,N'-DIACETYLCHITOBIOSE-SPECIFIC EIIA COMPONENT"/>
    <property type="match status" value="1"/>
</dbReference>
<dbReference type="GO" id="GO:0046872">
    <property type="term" value="F:metal ion binding"/>
    <property type="evidence" value="ECO:0007669"/>
    <property type="project" value="UniProtKB-KW"/>
</dbReference>
<dbReference type="Pfam" id="PF02255">
    <property type="entry name" value="PTS_IIA"/>
    <property type="match status" value="1"/>
</dbReference>
<accession>A0AA41XCG6</accession>
<feature type="binding site" evidence="8">
    <location>
        <position position="79"/>
    </location>
    <ligand>
        <name>Mg(2+)</name>
        <dbReference type="ChEBI" id="CHEBI:18420"/>
        <note>ligand shared between all trimeric partners</note>
    </ligand>
</feature>
<evidence type="ECO:0000256" key="8">
    <source>
        <dbReference type="PIRSR" id="PIRSR000699-2"/>
    </source>
</evidence>
<comment type="subcellular location">
    <subcellularLocation>
        <location evidence="1">Cytoplasm</location>
    </subcellularLocation>
</comment>
<protein>
    <submittedName>
        <fullName evidence="10">PTS lactose/cellobiose transporter subunit IIA</fullName>
    </submittedName>
</protein>
<evidence type="ECO:0000256" key="9">
    <source>
        <dbReference type="PROSITE-ProRule" id="PRU00418"/>
    </source>
</evidence>
<keyword evidence="8" id="KW-0479">Metal-binding</keyword>
<comment type="caution">
    <text evidence="10">The sequence shown here is derived from an EMBL/GenBank/DDBJ whole genome shotgun (WGS) entry which is preliminary data.</text>
</comment>
<dbReference type="RefSeq" id="WP_254759446.1">
    <property type="nucleotide sequence ID" value="NZ_JANCLT010000006.1"/>
</dbReference>
<comment type="cofactor">
    <cofactor evidence="8">
        <name>Mg(2+)</name>
        <dbReference type="ChEBI" id="CHEBI:18420"/>
    </cofactor>
    <text evidence="8">Binds 1 Mg(2+) ion per trimer.</text>
</comment>
<feature type="active site" description="Tele-phosphohistidine intermediate" evidence="7">
    <location>
        <position position="76"/>
    </location>
</feature>
<feature type="modified residue" description="Phosphohistidine; by HPr" evidence="9">
    <location>
        <position position="76"/>
    </location>
</feature>
<evidence type="ECO:0000256" key="7">
    <source>
        <dbReference type="PIRSR" id="PIRSR000699-1"/>
    </source>
</evidence>
<evidence type="ECO:0000256" key="5">
    <source>
        <dbReference type="ARBA" id="ARBA00022679"/>
    </source>
</evidence>
<sequence>MENVEQLVFQIILHGGNGRSSAMEAMAAARAGDFMLAQEKLQQAARDLGEAHTIQTQLIQGEIRGEKSEISLLMVHAQDHLMNAMTVKELAAEIVALHERLGAEKLVRE</sequence>
<dbReference type="Proteomes" id="UP001156102">
    <property type="component" value="Unassembled WGS sequence"/>
</dbReference>
<keyword evidence="4" id="KW-0762">Sugar transport</keyword>
<keyword evidence="11" id="KW-1185">Reference proteome</keyword>
<name>A0AA41XCG6_9BACI</name>
<dbReference type="FunFam" id="1.20.58.80:FF:000001">
    <property type="entry name" value="PTS system, lactose-specific IIa component"/>
    <property type="match status" value="1"/>
</dbReference>
<dbReference type="GO" id="GO:0016740">
    <property type="term" value="F:transferase activity"/>
    <property type="evidence" value="ECO:0007669"/>
    <property type="project" value="UniProtKB-KW"/>
</dbReference>
<evidence type="ECO:0000256" key="4">
    <source>
        <dbReference type="ARBA" id="ARBA00022597"/>
    </source>
</evidence>
<evidence type="ECO:0000256" key="1">
    <source>
        <dbReference type="ARBA" id="ARBA00004496"/>
    </source>
</evidence>
<keyword evidence="2" id="KW-0813">Transport</keyword>
<dbReference type="AlphaFoldDB" id="A0AA41XCG6"/>
<dbReference type="Gene3D" id="1.20.58.80">
    <property type="entry name" value="Phosphotransferase system, lactose/cellobiose-type IIA subunit"/>
    <property type="match status" value="1"/>
</dbReference>
<dbReference type="PANTHER" id="PTHR34382">
    <property type="entry name" value="PTS SYSTEM N,N'-DIACETYLCHITOBIOSE-SPECIFIC EIIA COMPONENT"/>
    <property type="match status" value="1"/>
</dbReference>
<evidence type="ECO:0000256" key="6">
    <source>
        <dbReference type="ARBA" id="ARBA00022683"/>
    </source>
</evidence>
<keyword evidence="3" id="KW-0963">Cytoplasm</keyword>
<evidence type="ECO:0000256" key="3">
    <source>
        <dbReference type="ARBA" id="ARBA00022490"/>
    </source>
</evidence>
<gene>
    <name evidence="10" type="ORF">NK662_13400</name>
</gene>
<dbReference type="PROSITE" id="PS51095">
    <property type="entry name" value="PTS_EIIA_TYPE_3"/>
    <property type="match status" value="1"/>
</dbReference>
<evidence type="ECO:0000313" key="10">
    <source>
        <dbReference type="EMBL" id="MCP8969526.1"/>
    </source>
</evidence>
<keyword evidence="5" id="KW-0808">Transferase</keyword>